<dbReference type="InParanoid" id="E9FWB4"/>
<dbReference type="Proteomes" id="UP000000305">
    <property type="component" value="Unassembled WGS sequence"/>
</dbReference>
<dbReference type="EMBL" id="GL732526">
    <property type="protein sequence ID" value="EFX87862.1"/>
    <property type="molecule type" value="Genomic_DNA"/>
</dbReference>
<dbReference type="HOGENOM" id="CLU_3108505_0_0_1"/>
<evidence type="ECO:0000256" key="1">
    <source>
        <dbReference type="SAM" id="MobiDB-lite"/>
    </source>
</evidence>
<sequence length="51" mass="5756">MTHVGIVIPSSLLKHDFVTGLCFPEAMVRTEEGRWRGKKRPDGEDRRGSMA</sequence>
<dbReference type="KEGG" id="dpx:DAPPUDRAFT_234315"/>
<evidence type="ECO:0000313" key="2">
    <source>
        <dbReference type="EMBL" id="EFX87862.1"/>
    </source>
</evidence>
<accession>E9FWB4</accession>
<organism evidence="2 3">
    <name type="scientific">Daphnia pulex</name>
    <name type="common">Water flea</name>
    <dbReference type="NCBI Taxonomy" id="6669"/>
    <lineage>
        <taxon>Eukaryota</taxon>
        <taxon>Metazoa</taxon>
        <taxon>Ecdysozoa</taxon>
        <taxon>Arthropoda</taxon>
        <taxon>Crustacea</taxon>
        <taxon>Branchiopoda</taxon>
        <taxon>Diplostraca</taxon>
        <taxon>Cladocera</taxon>
        <taxon>Anomopoda</taxon>
        <taxon>Daphniidae</taxon>
        <taxon>Daphnia</taxon>
    </lineage>
</organism>
<name>E9FWB4_DAPPU</name>
<proteinExistence type="predicted"/>
<protein>
    <submittedName>
        <fullName evidence="2">Uncharacterized protein</fullName>
    </submittedName>
</protein>
<evidence type="ECO:0000313" key="3">
    <source>
        <dbReference type="Proteomes" id="UP000000305"/>
    </source>
</evidence>
<reference evidence="2 3" key="1">
    <citation type="journal article" date="2011" name="Science">
        <title>The ecoresponsive genome of Daphnia pulex.</title>
        <authorList>
            <person name="Colbourne J.K."/>
            <person name="Pfrender M.E."/>
            <person name="Gilbert D."/>
            <person name="Thomas W.K."/>
            <person name="Tucker A."/>
            <person name="Oakley T.H."/>
            <person name="Tokishita S."/>
            <person name="Aerts A."/>
            <person name="Arnold G.J."/>
            <person name="Basu M.K."/>
            <person name="Bauer D.J."/>
            <person name="Caceres C.E."/>
            <person name="Carmel L."/>
            <person name="Casola C."/>
            <person name="Choi J.H."/>
            <person name="Detter J.C."/>
            <person name="Dong Q."/>
            <person name="Dusheyko S."/>
            <person name="Eads B.D."/>
            <person name="Frohlich T."/>
            <person name="Geiler-Samerotte K.A."/>
            <person name="Gerlach D."/>
            <person name="Hatcher P."/>
            <person name="Jogdeo S."/>
            <person name="Krijgsveld J."/>
            <person name="Kriventseva E.V."/>
            <person name="Kultz D."/>
            <person name="Laforsch C."/>
            <person name="Lindquist E."/>
            <person name="Lopez J."/>
            <person name="Manak J.R."/>
            <person name="Muller J."/>
            <person name="Pangilinan J."/>
            <person name="Patwardhan R.P."/>
            <person name="Pitluck S."/>
            <person name="Pritham E.J."/>
            <person name="Rechtsteiner A."/>
            <person name="Rho M."/>
            <person name="Rogozin I.B."/>
            <person name="Sakarya O."/>
            <person name="Salamov A."/>
            <person name="Schaack S."/>
            <person name="Shapiro H."/>
            <person name="Shiga Y."/>
            <person name="Skalitzky C."/>
            <person name="Smith Z."/>
            <person name="Souvorov A."/>
            <person name="Sung W."/>
            <person name="Tang Z."/>
            <person name="Tsuchiya D."/>
            <person name="Tu H."/>
            <person name="Vos H."/>
            <person name="Wang M."/>
            <person name="Wolf Y.I."/>
            <person name="Yamagata H."/>
            <person name="Yamada T."/>
            <person name="Ye Y."/>
            <person name="Shaw J.R."/>
            <person name="Andrews J."/>
            <person name="Crease T.J."/>
            <person name="Tang H."/>
            <person name="Lucas S.M."/>
            <person name="Robertson H.M."/>
            <person name="Bork P."/>
            <person name="Koonin E.V."/>
            <person name="Zdobnov E.M."/>
            <person name="Grigoriev I.V."/>
            <person name="Lynch M."/>
            <person name="Boore J.L."/>
        </authorList>
    </citation>
    <scope>NUCLEOTIDE SEQUENCE [LARGE SCALE GENOMIC DNA]</scope>
</reference>
<keyword evidence="3" id="KW-1185">Reference proteome</keyword>
<feature type="region of interest" description="Disordered" evidence="1">
    <location>
        <begin position="32"/>
        <end position="51"/>
    </location>
</feature>
<gene>
    <name evidence="2" type="ORF">DAPPUDRAFT_234315</name>
</gene>
<dbReference type="AlphaFoldDB" id="E9FWB4"/>